<keyword evidence="2" id="KW-0520">NAD</keyword>
<reference evidence="5" key="1">
    <citation type="submission" date="2019-08" db="EMBL/GenBank/DDBJ databases">
        <authorList>
            <person name="Kucharzyk K."/>
            <person name="Murdoch R.W."/>
            <person name="Higgins S."/>
            <person name="Loffler F."/>
        </authorList>
    </citation>
    <scope>NUCLEOTIDE SEQUENCE</scope>
</reference>
<evidence type="ECO:0000256" key="1">
    <source>
        <dbReference type="ARBA" id="ARBA00023002"/>
    </source>
</evidence>
<feature type="domain" description="NADH:ubiquinone oxidoreductase 30kDa subunit" evidence="3">
    <location>
        <begin position="66"/>
        <end position="118"/>
    </location>
</feature>
<dbReference type="Gene3D" id="1.10.645.10">
    <property type="entry name" value="Cytochrome-c3 Hydrogenase, chain B"/>
    <property type="match status" value="1"/>
</dbReference>
<evidence type="ECO:0000313" key="5">
    <source>
        <dbReference type="EMBL" id="MPM15507.1"/>
    </source>
</evidence>
<dbReference type="GO" id="GO:0048038">
    <property type="term" value="F:quinone binding"/>
    <property type="evidence" value="ECO:0007669"/>
    <property type="project" value="InterPro"/>
</dbReference>
<evidence type="ECO:0000259" key="3">
    <source>
        <dbReference type="Pfam" id="PF00329"/>
    </source>
</evidence>
<evidence type="ECO:0000259" key="4">
    <source>
        <dbReference type="Pfam" id="PF00346"/>
    </source>
</evidence>
<keyword evidence="1 5" id="KW-0560">Oxidoreductase</keyword>
<proteinExistence type="predicted"/>
<dbReference type="Pfam" id="PF00346">
    <property type="entry name" value="Complex1_49kDa"/>
    <property type="match status" value="1"/>
</dbReference>
<sequence>MNQNYVISDRNPALFTLAELPVIDYVQFFHEIGVLLKNESNHVVSYFCLPEEKAKHRYFCFVADDLNHQLKAFSFIQPSGAVLESLTPVHNALHIFEREIHENYGTQFSGHPWLKPVRWPHNRADKNSCMDNYPFFRIDSEELHEVGVGPVHAGVIEPGHFRFICNGEKVHHLEIHLGYQHRGVEELMVNKKSLLQKAVLSENIAGDTAVGHSLCHAQLIEKLGNFTPSENMQLERALALELERIAVHLGDTAALCGDVAYQLGQVVCESLRTIVINTTQFWCGNRFGKGFIRAGGSHYPMTEKTAAEILKNISIVEKRFSEMASHLYSMPGALSRFDEIGTVTKEQGLRAGLTGMAARMCGIPRDIRTSHPFQAYSDVDYKPVTFESGDVLARALMRRGEIMKSVEIVKMLVEKNLARINNPGREQEAEITPAPYYKMALAADSICISMTEGWRGEIVHVAVTDQQGEIIRYKITDPSLHNWTGLALAVRNQEISDFPVCNKSFNLSYCGYDL</sequence>
<dbReference type="GO" id="GO:0051287">
    <property type="term" value="F:NAD binding"/>
    <property type="evidence" value="ECO:0007669"/>
    <property type="project" value="InterPro"/>
</dbReference>
<gene>
    <name evidence="5" type="primary">hyfG_4</name>
    <name evidence="5" type="ORF">SDC9_61878</name>
</gene>
<dbReference type="AlphaFoldDB" id="A0A644XHT2"/>
<accession>A0A644XHT2</accession>
<dbReference type="SUPFAM" id="SSF56762">
    <property type="entry name" value="HydB/Nqo4-like"/>
    <property type="match status" value="1"/>
</dbReference>
<dbReference type="InterPro" id="IPR001135">
    <property type="entry name" value="NADH_Q_OxRdtase_suD"/>
</dbReference>
<organism evidence="5">
    <name type="scientific">bioreactor metagenome</name>
    <dbReference type="NCBI Taxonomy" id="1076179"/>
    <lineage>
        <taxon>unclassified sequences</taxon>
        <taxon>metagenomes</taxon>
        <taxon>ecological metagenomes</taxon>
    </lineage>
</organism>
<dbReference type="GO" id="GO:0016651">
    <property type="term" value="F:oxidoreductase activity, acting on NAD(P)H"/>
    <property type="evidence" value="ECO:0007669"/>
    <property type="project" value="InterPro"/>
</dbReference>
<dbReference type="PANTHER" id="PTHR43485">
    <property type="entry name" value="HYDROGENASE-4 COMPONENT G"/>
    <property type="match status" value="1"/>
</dbReference>
<dbReference type="InterPro" id="IPR052197">
    <property type="entry name" value="ComplexI_49kDa-like"/>
</dbReference>
<comment type="caution">
    <text evidence="5">The sequence shown here is derived from an EMBL/GenBank/DDBJ whole genome shotgun (WGS) entry which is preliminary data.</text>
</comment>
<dbReference type="Pfam" id="PF00329">
    <property type="entry name" value="Complex1_30kDa"/>
    <property type="match status" value="1"/>
</dbReference>
<protein>
    <submittedName>
        <fullName evidence="5">Hydrogenase-4 component G</fullName>
        <ecNumber evidence="5">1.-.-.-</ecNumber>
    </submittedName>
</protein>
<dbReference type="GO" id="GO:0008137">
    <property type="term" value="F:NADH dehydrogenase (ubiquinone) activity"/>
    <property type="evidence" value="ECO:0007669"/>
    <property type="project" value="InterPro"/>
</dbReference>
<dbReference type="InterPro" id="IPR001268">
    <property type="entry name" value="NADH_UbQ_OxRdtase_30kDa_su"/>
</dbReference>
<dbReference type="EC" id="1.-.-.-" evidence="5"/>
<dbReference type="EMBL" id="VSSQ01002455">
    <property type="protein sequence ID" value="MPM15507.1"/>
    <property type="molecule type" value="Genomic_DNA"/>
</dbReference>
<dbReference type="Gene3D" id="3.30.460.80">
    <property type="entry name" value="NADH:ubiquinone oxidoreductase, 30kDa subunit"/>
    <property type="match status" value="1"/>
</dbReference>
<dbReference type="SUPFAM" id="SSF143243">
    <property type="entry name" value="Nqo5-like"/>
    <property type="match status" value="1"/>
</dbReference>
<dbReference type="PANTHER" id="PTHR43485:SF1">
    <property type="entry name" value="FORMATE HYDROGENLYASE SUBUNIT 5-RELATED"/>
    <property type="match status" value="1"/>
</dbReference>
<feature type="domain" description="NADH-quinone oxidoreductase subunit D" evidence="4">
    <location>
        <begin position="270"/>
        <end position="508"/>
    </location>
</feature>
<dbReference type="InterPro" id="IPR029014">
    <property type="entry name" value="NiFe-Hase_large"/>
</dbReference>
<dbReference type="InterPro" id="IPR037232">
    <property type="entry name" value="NADH_quin_OxRdtase_su_C/D-like"/>
</dbReference>
<evidence type="ECO:0000256" key="2">
    <source>
        <dbReference type="ARBA" id="ARBA00023027"/>
    </source>
</evidence>
<name>A0A644XHT2_9ZZZZ</name>